<reference evidence="2 3" key="1">
    <citation type="submission" date="2015-06" db="EMBL/GenBank/DDBJ databases">
        <title>Survival trade-offs in plant roots during colonization by closely related pathogenic and mutualistic fungi.</title>
        <authorList>
            <person name="Hacquard S."/>
            <person name="Kracher B."/>
            <person name="Hiruma K."/>
            <person name="Weinman A."/>
            <person name="Muench P."/>
            <person name="Garrido Oter R."/>
            <person name="Ver Loren van Themaat E."/>
            <person name="Dallerey J.-F."/>
            <person name="Damm U."/>
            <person name="Henrissat B."/>
            <person name="Lespinet O."/>
            <person name="Thon M."/>
            <person name="Kemen E."/>
            <person name="McHardy A.C."/>
            <person name="Schulze-Lefert P."/>
            <person name="O'Connell R.J."/>
        </authorList>
    </citation>
    <scope>NUCLEOTIDE SEQUENCE [LARGE SCALE GENOMIC DNA]</scope>
    <source>
        <strain evidence="2 3">MAFF 238704</strain>
    </source>
</reference>
<gene>
    <name evidence="2" type="ORF">CI238_01494</name>
</gene>
<evidence type="ECO:0000313" key="3">
    <source>
        <dbReference type="Proteomes" id="UP000076584"/>
    </source>
</evidence>
<proteinExistence type="predicted"/>
<accession>A0A162PS35</accession>
<keyword evidence="3" id="KW-1185">Reference proteome</keyword>
<name>A0A162PS35_COLIC</name>
<sequence length="96" mass="10781">LHLCLHCSAFWVSWPHKSVSQSNRQHITVPPAHQRRRFSGVAIVYLISGSPTPSTSPALRAWSPRVPSPQKKDRAELDHARGGMYLIRVRCSSRNG</sequence>
<comment type="caution">
    <text evidence="2">The sequence shown here is derived from an EMBL/GenBank/DDBJ whole genome shotgun (WGS) entry which is preliminary data.</text>
</comment>
<feature type="non-terminal residue" evidence="2">
    <location>
        <position position="1"/>
    </location>
</feature>
<dbReference type="AlphaFoldDB" id="A0A162PS35"/>
<protein>
    <submittedName>
        <fullName evidence="2">Uncharacterized protein</fullName>
    </submittedName>
</protein>
<evidence type="ECO:0000256" key="1">
    <source>
        <dbReference type="SAM" id="MobiDB-lite"/>
    </source>
</evidence>
<dbReference type="Proteomes" id="UP000076584">
    <property type="component" value="Unassembled WGS sequence"/>
</dbReference>
<dbReference type="EMBL" id="LFIW01000219">
    <property type="protein sequence ID" value="KZL87504.1"/>
    <property type="molecule type" value="Genomic_DNA"/>
</dbReference>
<organism evidence="2 3">
    <name type="scientific">Colletotrichum incanum</name>
    <name type="common">Soybean anthracnose fungus</name>
    <dbReference type="NCBI Taxonomy" id="1573173"/>
    <lineage>
        <taxon>Eukaryota</taxon>
        <taxon>Fungi</taxon>
        <taxon>Dikarya</taxon>
        <taxon>Ascomycota</taxon>
        <taxon>Pezizomycotina</taxon>
        <taxon>Sordariomycetes</taxon>
        <taxon>Hypocreomycetidae</taxon>
        <taxon>Glomerellales</taxon>
        <taxon>Glomerellaceae</taxon>
        <taxon>Colletotrichum</taxon>
        <taxon>Colletotrichum spaethianum species complex</taxon>
    </lineage>
</organism>
<evidence type="ECO:0000313" key="2">
    <source>
        <dbReference type="EMBL" id="KZL87504.1"/>
    </source>
</evidence>
<feature type="region of interest" description="Disordered" evidence="1">
    <location>
        <begin position="52"/>
        <end position="75"/>
    </location>
</feature>